<reference evidence="2" key="1">
    <citation type="submission" date="2014-09" db="EMBL/GenBank/DDBJ databases">
        <authorList>
            <person name="Magalhaes I.L.F."/>
            <person name="Oliveira U."/>
            <person name="Santos F.R."/>
            <person name="Vidigal T.H.D.A."/>
            <person name="Brescovit A.D."/>
            <person name="Santos A.J."/>
        </authorList>
    </citation>
    <scope>NUCLEOTIDE SEQUENCE</scope>
    <source>
        <tissue evidence="2">Shoot tissue taken approximately 20 cm above the soil surface</tissue>
    </source>
</reference>
<keyword evidence="1" id="KW-1133">Transmembrane helix</keyword>
<protein>
    <submittedName>
        <fullName evidence="2">Uncharacterized protein</fullName>
    </submittedName>
</protein>
<keyword evidence="1" id="KW-0812">Transmembrane</keyword>
<reference evidence="2" key="2">
    <citation type="journal article" date="2015" name="Data Brief">
        <title>Shoot transcriptome of the giant reed, Arundo donax.</title>
        <authorList>
            <person name="Barrero R.A."/>
            <person name="Guerrero F.D."/>
            <person name="Moolhuijzen P."/>
            <person name="Goolsby J.A."/>
            <person name="Tidwell J."/>
            <person name="Bellgard S.E."/>
            <person name="Bellgard M.I."/>
        </authorList>
    </citation>
    <scope>NUCLEOTIDE SEQUENCE</scope>
    <source>
        <tissue evidence="2">Shoot tissue taken approximately 20 cm above the soil surface</tissue>
    </source>
</reference>
<feature type="transmembrane region" description="Helical" evidence="1">
    <location>
        <begin position="20"/>
        <end position="48"/>
    </location>
</feature>
<dbReference type="EMBL" id="GBRH01200065">
    <property type="protein sequence ID" value="JAD97830.1"/>
    <property type="molecule type" value="Transcribed_RNA"/>
</dbReference>
<evidence type="ECO:0000256" key="1">
    <source>
        <dbReference type="SAM" id="Phobius"/>
    </source>
</evidence>
<keyword evidence="1" id="KW-0472">Membrane</keyword>
<evidence type="ECO:0000313" key="2">
    <source>
        <dbReference type="EMBL" id="JAD97830.1"/>
    </source>
</evidence>
<accession>A0A0A9EIY7</accession>
<sequence>MLLDWVNNFSSHQLVYNITALLLMLLFYHSALLSVGYTLIVCSLNYCYQAPTIMKCP</sequence>
<proteinExistence type="predicted"/>
<name>A0A0A9EIY7_ARUDO</name>
<organism evidence="2">
    <name type="scientific">Arundo donax</name>
    <name type="common">Giant reed</name>
    <name type="synonym">Donax arundinaceus</name>
    <dbReference type="NCBI Taxonomy" id="35708"/>
    <lineage>
        <taxon>Eukaryota</taxon>
        <taxon>Viridiplantae</taxon>
        <taxon>Streptophyta</taxon>
        <taxon>Embryophyta</taxon>
        <taxon>Tracheophyta</taxon>
        <taxon>Spermatophyta</taxon>
        <taxon>Magnoliopsida</taxon>
        <taxon>Liliopsida</taxon>
        <taxon>Poales</taxon>
        <taxon>Poaceae</taxon>
        <taxon>PACMAD clade</taxon>
        <taxon>Arundinoideae</taxon>
        <taxon>Arundineae</taxon>
        <taxon>Arundo</taxon>
    </lineage>
</organism>
<dbReference type="AlphaFoldDB" id="A0A0A9EIY7"/>